<organism evidence="1 2">
    <name type="scientific">Caminibacter pacificus</name>
    <dbReference type="NCBI Taxonomy" id="1424653"/>
    <lineage>
        <taxon>Bacteria</taxon>
        <taxon>Pseudomonadati</taxon>
        <taxon>Campylobacterota</taxon>
        <taxon>Epsilonproteobacteria</taxon>
        <taxon>Nautiliales</taxon>
        <taxon>Nautiliaceae</taxon>
        <taxon>Caminibacter</taxon>
    </lineage>
</organism>
<sequence length="41" mass="5100">MIRMSPKEAKRLISTYYRYNPKTKKNELIIKPYRNKKLKEK</sequence>
<comment type="caution">
    <text evidence="1">The sequence shown here is derived from an EMBL/GenBank/DDBJ whole genome shotgun (WGS) entry which is preliminary data.</text>
</comment>
<accession>A0AAJ4RB37</accession>
<evidence type="ECO:0000313" key="1">
    <source>
        <dbReference type="EMBL" id="ROR38725.1"/>
    </source>
</evidence>
<dbReference type="EMBL" id="RJVK01000006">
    <property type="protein sequence ID" value="ROR38725.1"/>
    <property type="molecule type" value="Genomic_DNA"/>
</dbReference>
<dbReference type="RefSeq" id="WP_268877992.1">
    <property type="nucleotide sequence ID" value="NZ_CP040940.1"/>
</dbReference>
<dbReference type="Proteomes" id="UP000272781">
    <property type="component" value="Unassembled WGS sequence"/>
</dbReference>
<reference evidence="1 2" key="1">
    <citation type="submission" date="2018-11" db="EMBL/GenBank/DDBJ databases">
        <title>Genomic Encyclopedia of Type Strains, Phase IV (KMG-IV): sequencing the most valuable type-strain genomes for metagenomic binning, comparative biology and taxonomic classification.</title>
        <authorList>
            <person name="Goeker M."/>
        </authorList>
    </citation>
    <scope>NUCLEOTIDE SEQUENCE [LARGE SCALE GENOMIC DNA]</scope>
    <source>
        <strain evidence="1 2">DSM 27783</strain>
    </source>
</reference>
<dbReference type="AlphaFoldDB" id="A0AAJ4RB37"/>
<name>A0AAJ4RB37_9BACT</name>
<gene>
    <name evidence="1" type="ORF">EDC58_1940</name>
</gene>
<proteinExistence type="predicted"/>
<evidence type="ECO:0000313" key="2">
    <source>
        <dbReference type="Proteomes" id="UP000272781"/>
    </source>
</evidence>
<protein>
    <submittedName>
        <fullName evidence="1">Uncharacterized protein</fullName>
    </submittedName>
</protein>